<evidence type="ECO:0000313" key="1">
    <source>
        <dbReference type="EMBL" id="CAA6811510.1"/>
    </source>
</evidence>
<accession>A0A6S6T7X4</accession>
<reference evidence="1" key="1">
    <citation type="submission" date="2020-01" db="EMBL/GenBank/DDBJ databases">
        <authorList>
            <person name="Meier V. D."/>
            <person name="Meier V D."/>
        </authorList>
    </citation>
    <scope>NUCLEOTIDE SEQUENCE</scope>
    <source>
        <strain evidence="1">HLG_WM_MAG_04</strain>
    </source>
</reference>
<protein>
    <submittedName>
        <fullName evidence="1">Uncharacterized protein</fullName>
    </submittedName>
</protein>
<dbReference type="EMBL" id="CACVAX010000034">
    <property type="protein sequence ID" value="CAA6811510.1"/>
    <property type="molecule type" value="Genomic_DNA"/>
</dbReference>
<dbReference type="AlphaFoldDB" id="A0A6S6T7X4"/>
<gene>
    <name evidence="1" type="ORF">HELGO_WM5431</name>
</gene>
<proteinExistence type="predicted"/>
<organism evidence="1">
    <name type="scientific">uncultured Sulfurovum sp</name>
    <dbReference type="NCBI Taxonomy" id="269237"/>
    <lineage>
        <taxon>Bacteria</taxon>
        <taxon>Pseudomonadati</taxon>
        <taxon>Campylobacterota</taxon>
        <taxon>Epsilonproteobacteria</taxon>
        <taxon>Campylobacterales</taxon>
        <taxon>Sulfurovaceae</taxon>
        <taxon>Sulfurovum</taxon>
        <taxon>environmental samples</taxon>
    </lineage>
</organism>
<name>A0A6S6T7X4_9BACT</name>
<sequence>MGLRVWGLRFKMQKNLFFLILTTLFLKAGVVVPDDYFVAEEKELSYIYADEHASLMPNMKAYQEEIMDGYEKEYGFKLDDELSVGLASSNNQIANGFSTQVPNNMQIFYGAGASYIDYFSSTSWLKTLVIHETAHNFQLNPKENFLSKNSHKILGNTPVSFLGFLPLFPLPNVLENSFILEGNAVMNESRFGNGGRLFSGYALAEVVALAKAGEITPALMVNPTLTFPYGEKFYLVGGFFHQFLLERYGIEKLNGYFKTYASQAFPFFSNAIFKEQYGKTFEVLLAEFVEEVKQKHVAFQVTKGQVLLHSQIFVPLNRDGDEIYTLVGDNKSASKVFSLNRAKMMSNFKQGSWRVGEVFKRDAKYYSQASAKTSPVTIEMGLFDKEGYLQKGFEGKAVQGFTASGKEVYFDVPQSIETPQVYVDGVFYTQAHSSVHVNQEDLYYFKQVEKKRTLYKNKTALVSFEGHYGFVVDVDKEGLVYFIASSEHGSTAYRLNAGEIERVTLADDVIDLKLINNTEALVVSIDAKGYAYRKIKLEKHKGLSHRKDLPQQSGFLSKGLAEKAFLSAKEPLKAKEYNAFKALKYSSLNQALTYGEYTGWGIDLQANLADPLLQNSLALVLSHNDERDVAGLRYESQVHQLEYGAAFYGVYKKNEFRTQDKRDVGYDAYLRLPFLASGYWKGDSVLAYTKDYDNIYREPLTLSFNISNGKQFGFSKYANSLNALSFFGSSDREASMFGGTYAFKQDLPWQSYVGAKATYMKSDEVNVYEEKGIELREGFSSLQSDKATVNVPSFSSTTYAQEVKMAEFSLAKVFDASYYFYSFPLSLQRESLYVKQRIYDIDFSNTLQKTYYERILGTELDLVLLNKLEFPLRLEWVHNKDVRDKDKLKVLVGVNF</sequence>